<evidence type="ECO:0000313" key="2">
    <source>
        <dbReference type="EMBL" id="GEC29511.1"/>
    </source>
</evidence>
<name>A0ABQ0S9A9_9PSEU</name>
<gene>
    <name evidence="2" type="ORF">PSA01_65400</name>
</gene>
<reference evidence="2 3" key="1">
    <citation type="submission" date="2019-06" db="EMBL/GenBank/DDBJ databases">
        <title>Whole genome shotgun sequence of Pseudonocardia saturnea NBRC 14499.</title>
        <authorList>
            <person name="Hosoyama A."/>
            <person name="Uohara A."/>
            <person name="Ohji S."/>
            <person name="Ichikawa N."/>
        </authorList>
    </citation>
    <scope>NUCLEOTIDE SEQUENCE [LARGE SCALE GENOMIC DNA]</scope>
    <source>
        <strain evidence="2 3">NBRC 14499</strain>
    </source>
</reference>
<evidence type="ECO:0000256" key="1">
    <source>
        <dbReference type="SAM" id="MobiDB-lite"/>
    </source>
</evidence>
<organism evidence="2 3">
    <name type="scientific">Pseudonocardia saturnea</name>
    <dbReference type="NCBI Taxonomy" id="33909"/>
    <lineage>
        <taxon>Bacteria</taxon>
        <taxon>Bacillati</taxon>
        <taxon>Actinomycetota</taxon>
        <taxon>Actinomycetes</taxon>
        <taxon>Pseudonocardiales</taxon>
        <taxon>Pseudonocardiaceae</taxon>
        <taxon>Pseudonocardia</taxon>
    </lineage>
</organism>
<sequence>MFTGRSHNGVSGDSASDGRAQETARSETGHRARSRPRPRPETFVDTPGRRVASMTTFAHAPGDRVHCLLEEVSDAVHPCCACALRRPAGGGSRLSCRLNSLAGPGPPITVLSMTGELDANTQDAAANTPARHWSTPPGPW</sequence>
<proteinExistence type="predicted"/>
<feature type="region of interest" description="Disordered" evidence="1">
    <location>
        <begin position="1"/>
        <end position="50"/>
    </location>
</feature>
<evidence type="ECO:0000313" key="3">
    <source>
        <dbReference type="Proteomes" id="UP000320693"/>
    </source>
</evidence>
<dbReference type="EMBL" id="BJNH01000132">
    <property type="protein sequence ID" value="GEC29511.1"/>
    <property type="molecule type" value="Genomic_DNA"/>
</dbReference>
<feature type="compositionally biased region" description="Basic and acidic residues" evidence="1">
    <location>
        <begin position="19"/>
        <end position="30"/>
    </location>
</feature>
<comment type="caution">
    <text evidence="2">The sequence shown here is derived from an EMBL/GenBank/DDBJ whole genome shotgun (WGS) entry which is preliminary data.</text>
</comment>
<dbReference type="Proteomes" id="UP000320693">
    <property type="component" value="Unassembled WGS sequence"/>
</dbReference>
<protein>
    <submittedName>
        <fullName evidence="2">Uncharacterized protein</fullName>
    </submittedName>
</protein>
<keyword evidence="3" id="KW-1185">Reference proteome</keyword>
<accession>A0ABQ0S9A9</accession>
<feature type="compositionally biased region" description="Polar residues" evidence="1">
    <location>
        <begin position="1"/>
        <end position="14"/>
    </location>
</feature>